<keyword evidence="3" id="KW-1185">Reference proteome</keyword>
<dbReference type="AlphaFoldDB" id="A0A7S9QBP0"/>
<dbReference type="Proteomes" id="UP000594800">
    <property type="component" value="Chromosome"/>
</dbReference>
<dbReference type="RefSeq" id="WP_196102304.1">
    <property type="nucleotide sequence ID" value="NZ_CP064942.1"/>
</dbReference>
<reference evidence="2 3" key="1">
    <citation type="submission" date="2020-11" db="EMBL/GenBank/DDBJ databases">
        <title>Description of Pontivivens ytuae sp. nov. isolated from deep sea sediment of Mariana Trench.</title>
        <authorList>
            <person name="Wang Z."/>
            <person name="Sun Q.-L."/>
            <person name="Xu X.-D."/>
            <person name="Tang Y.-Z."/>
            <person name="Zhang J."/>
        </authorList>
    </citation>
    <scope>NUCLEOTIDE SEQUENCE [LARGE SCALE GENOMIC DNA]</scope>
    <source>
        <strain evidence="2 3">MT2928</strain>
    </source>
</reference>
<feature type="compositionally biased region" description="Basic and acidic residues" evidence="1">
    <location>
        <begin position="113"/>
        <end position="123"/>
    </location>
</feature>
<accession>A0A7S9QBP0</accession>
<evidence type="ECO:0000313" key="2">
    <source>
        <dbReference type="EMBL" id="QPH53093.1"/>
    </source>
</evidence>
<sequence>MSRKADLTGVASVLGALRLRAEGRHAELRRRIAALEARRAALLLPPDDADPFARALWDRWADAALRAVARDRALAEADRIEAADELRRVIAREIALDTLMEEEEAARTQRQARRAEEGGDHMS</sequence>
<organism evidence="2 3">
    <name type="scientific">Pontivivens ytuae</name>
    <dbReference type="NCBI Taxonomy" id="2789856"/>
    <lineage>
        <taxon>Bacteria</taxon>
        <taxon>Pseudomonadati</taxon>
        <taxon>Pseudomonadota</taxon>
        <taxon>Alphaproteobacteria</taxon>
        <taxon>Rhodobacterales</taxon>
        <taxon>Paracoccaceae</taxon>
        <taxon>Pontivivens</taxon>
    </lineage>
</organism>
<proteinExistence type="predicted"/>
<gene>
    <name evidence="2" type="ORF">I0K15_14975</name>
</gene>
<evidence type="ECO:0000313" key="3">
    <source>
        <dbReference type="Proteomes" id="UP000594800"/>
    </source>
</evidence>
<name>A0A7S9QBP0_9RHOB</name>
<dbReference type="EMBL" id="CP064942">
    <property type="protein sequence ID" value="QPH53093.1"/>
    <property type="molecule type" value="Genomic_DNA"/>
</dbReference>
<evidence type="ECO:0000256" key="1">
    <source>
        <dbReference type="SAM" id="MobiDB-lite"/>
    </source>
</evidence>
<feature type="region of interest" description="Disordered" evidence="1">
    <location>
        <begin position="101"/>
        <end position="123"/>
    </location>
</feature>
<protein>
    <submittedName>
        <fullName evidence="2">Uncharacterized protein</fullName>
    </submittedName>
</protein>
<dbReference type="KEGG" id="poz:I0K15_14975"/>